<dbReference type="STRING" id="1849968.A8C32_17175"/>
<keyword evidence="1" id="KW-0732">Signal</keyword>
<dbReference type="AlphaFoldDB" id="A0A1E5T863"/>
<gene>
    <name evidence="2" type="ORF">A8C32_17175</name>
</gene>
<dbReference type="Proteomes" id="UP000095713">
    <property type="component" value="Unassembled WGS sequence"/>
</dbReference>
<dbReference type="OrthoDB" id="9808753at2"/>
<keyword evidence="3" id="KW-1185">Reference proteome</keyword>
<name>A0A1E5T863_9FLAO</name>
<organism evidence="2 3">
    <name type="scientific">Flavivirga aquatica</name>
    <dbReference type="NCBI Taxonomy" id="1849968"/>
    <lineage>
        <taxon>Bacteria</taxon>
        <taxon>Pseudomonadati</taxon>
        <taxon>Bacteroidota</taxon>
        <taxon>Flavobacteriia</taxon>
        <taxon>Flavobacteriales</taxon>
        <taxon>Flavobacteriaceae</taxon>
        <taxon>Flavivirga</taxon>
    </lineage>
</organism>
<accession>A0A1E5T863</accession>
<proteinExistence type="predicted"/>
<evidence type="ECO:0000256" key="1">
    <source>
        <dbReference type="SAM" id="SignalP"/>
    </source>
</evidence>
<evidence type="ECO:0008006" key="4">
    <source>
        <dbReference type="Google" id="ProtNLM"/>
    </source>
</evidence>
<sequence>MKKLHLNCLTLFILFVVTANAQNNTFPVTGKVGIGTTNPIAKLDVVDNSSKDLIALRLTNSTWTSNMSTSLEFKTGHGKSVATSKISSIMNGHGNAGDRLGFFVQKNGTNPNNNPLVEKLSLLPDGNVGIGTTNPTAKLHVNGNIRCNSQVVITGIGSLNKDIDDNMKLWSVGKLILGSGDSSKEHMAISSNGNVGIGLTNPSEKLTVDGKILCEEVEVVLNAAAPDYVFEKYYTGASNLKSNYVMPTLEEVETYTKNNHHLPEVPSAATLKEDGLQLKEMSVILLQKIEELTLYTIEQEKRIKALETQIAK</sequence>
<comment type="caution">
    <text evidence="2">The sequence shown here is derived from an EMBL/GenBank/DDBJ whole genome shotgun (WGS) entry which is preliminary data.</text>
</comment>
<reference evidence="2 3" key="1">
    <citation type="submission" date="2016-05" db="EMBL/GenBank/DDBJ databases">
        <title>Draft Genome Sequence of Algibacter sp. Strain SK-16 Isolated from the Surface Water of Aburatsubo Inlet.</title>
        <authorList>
            <person name="Wong S.-K."/>
            <person name="Yoshizawa S."/>
            <person name="Nakajima Y."/>
            <person name="Ogura Y."/>
            <person name="Tetsuya H."/>
            <person name="Hamasaki K."/>
        </authorList>
    </citation>
    <scope>NUCLEOTIDE SEQUENCE [LARGE SCALE GENOMIC DNA]</scope>
    <source>
        <strain evidence="2 3">SK-16</strain>
    </source>
</reference>
<evidence type="ECO:0000313" key="2">
    <source>
        <dbReference type="EMBL" id="OEK07528.1"/>
    </source>
</evidence>
<feature type="chain" id="PRO_5009186112" description="Peptidase S74 domain-containing protein" evidence="1">
    <location>
        <begin position="22"/>
        <end position="312"/>
    </location>
</feature>
<dbReference type="EMBL" id="MDJD01000047">
    <property type="protein sequence ID" value="OEK07528.1"/>
    <property type="molecule type" value="Genomic_DNA"/>
</dbReference>
<feature type="signal peptide" evidence="1">
    <location>
        <begin position="1"/>
        <end position="21"/>
    </location>
</feature>
<dbReference type="RefSeq" id="WP_069830656.1">
    <property type="nucleotide sequence ID" value="NZ_MDJD01000047.1"/>
</dbReference>
<evidence type="ECO:0000313" key="3">
    <source>
        <dbReference type="Proteomes" id="UP000095713"/>
    </source>
</evidence>
<protein>
    <recommendedName>
        <fullName evidence="4">Peptidase S74 domain-containing protein</fullName>
    </recommendedName>
</protein>